<reference evidence="2 3" key="1">
    <citation type="submission" date="2017-05" db="EMBL/GenBank/DDBJ databases">
        <title>Functional genome analysis of Paenibacillus pasadenensis strain R16: insights on endophytic life style and antifungal activity.</title>
        <authorList>
            <person name="Passera A."/>
            <person name="Marcolungo L."/>
            <person name="Casati P."/>
            <person name="Brasca M."/>
            <person name="Quaglino F."/>
            <person name="Delledonne M."/>
        </authorList>
    </citation>
    <scope>NUCLEOTIDE SEQUENCE [LARGE SCALE GENOMIC DNA]</scope>
    <source>
        <strain evidence="2 3">R16</strain>
    </source>
</reference>
<evidence type="ECO:0000313" key="2">
    <source>
        <dbReference type="EMBL" id="PLT44460.1"/>
    </source>
</evidence>
<dbReference type="AlphaFoldDB" id="A0A2N5N299"/>
<dbReference type="InterPro" id="IPR000073">
    <property type="entry name" value="AB_hydrolase_1"/>
</dbReference>
<keyword evidence="2" id="KW-0378">Hydrolase</keyword>
<keyword evidence="3" id="KW-1185">Reference proteome</keyword>
<dbReference type="EC" id="3.1.1.5" evidence="2"/>
<dbReference type="Pfam" id="PF12146">
    <property type="entry name" value="Hydrolase_4"/>
    <property type="match status" value="1"/>
</dbReference>
<dbReference type="PRINTS" id="PR00111">
    <property type="entry name" value="ABHYDROLASE"/>
</dbReference>
<dbReference type="InterPro" id="IPR029058">
    <property type="entry name" value="AB_hydrolase_fold"/>
</dbReference>
<dbReference type="EMBL" id="NFEZ01000004">
    <property type="protein sequence ID" value="PLT44460.1"/>
    <property type="molecule type" value="Genomic_DNA"/>
</dbReference>
<comment type="caution">
    <text evidence="2">The sequence shown here is derived from an EMBL/GenBank/DDBJ whole genome shotgun (WGS) entry which is preliminary data.</text>
</comment>
<dbReference type="InterPro" id="IPR051044">
    <property type="entry name" value="MAG_DAG_Lipase"/>
</dbReference>
<proteinExistence type="predicted"/>
<dbReference type="OrthoDB" id="9806902at2"/>
<evidence type="ECO:0000313" key="3">
    <source>
        <dbReference type="Proteomes" id="UP000234789"/>
    </source>
</evidence>
<dbReference type="GO" id="GO:0004622">
    <property type="term" value="F:phosphatidylcholine lysophospholipase activity"/>
    <property type="evidence" value="ECO:0007669"/>
    <property type="project" value="UniProtKB-EC"/>
</dbReference>
<feature type="domain" description="Serine aminopeptidase S33" evidence="1">
    <location>
        <begin position="26"/>
        <end position="256"/>
    </location>
</feature>
<dbReference type="Proteomes" id="UP000234789">
    <property type="component" value="Unassembled WGS sequence"/>
</dbReference>
<sequence length="277" mass="31026">MSYEELSWKSRDGVSIYGCRWMPEGEPVAAVGIVHGLGEHCGAYAHVASFFTERGFAVIAFDQRGHGRTEGRRGDCPGYDALLEPVERIVEDMQRRWPGLPRFLFCHSMGGNVALNFMLRRRPPLAGAVVAGPWLKLAPAPPPAKLLWGRLRERMQPGYRLVGANRRGTSDPDMQRRYDEDPLRHGRITLRTFAAVSQAGRWALSHAPELSVPLLLMHGGSDRITSPRASRRFAQRAGERCSYREWPGFRHELHAEAGRQEVLACAADWMLGRCGNS</sequence>
<dbReference type="RefSeq" id="WP_028598102.1">
    <property type="nucleotide sequence ID" value="NZ_BIMM01000156.1"/>
</dbReference>
<dbReference type="InterPro" id="IPR022742">
    <property type="entry name" value="Hydrolase_4"/>
</dbReference>
<name>A0A2N5N299_9BACL</name>
<dbReference type="SUPFAM" id="SSF53474">
    <property type="entry name" value="alpha/beta-Hydrolases"/>
    <property type="match status" value="1"/>
</dbReference>
<protein>
    <submittedName>
        <fullName evidence="2">Lysophospholipase</fullName>
        <ecNumber evidence="2">3.1.1.23</ecNumber>
        <ecNumber evidence="2">3.1.1.5</ecNumber>
    </submittedName>
</protein>
<dbReference type="GO" id="GO:0047372">
    <property type="term" value="F:monoacylglycerol lipase activity"/>
    <property type="evidence" value="ECO:0007669"/>
    <property type="project" value="UniProtKB-EC"/>
</dbReference>
<dbReference type="Gene3D" id="3.40.50.1820">
    <property type="entry name" value="alpha/beta hydrolase"/>
    <property type="match status" value="1"/>
</dbReference>
<dbReference type="PANTHER" id="PTHR11614">
    <property type="entry name" value="PHOSPHOLIPASE-RELATED"/>
    <property type="match status" value="1"/>
</dbReference>
<gene>
    <name evidence="2" type="ORF">B8V81_2891</name>
</gene>
<accession>A0A2N5N299</accession>
<evidence type="ECO:0000259" key="1">
    <source>
        <dbReference type="Pfam" id="PF12146"/>
    </source>
</evidence>
<dbReference type="EC" id="3.1.1.23" evidence="2"/>
<organism evidence="2 3">
    <name type="scientific">Paenibacillus pasadenensis</name>
    <dbReference type="NCBI Taxonomy" id="217090"/>
    <lineage>
        <taxon>Bacteria</taxon>
        <taxon>Bacillati</taxon>
        <taxon>Bacillota</taxon>
        <taxon>Bacilli</taxon>
        <taxon>Bacillales</taxon>
        <taxon>Paenibacillaceae</taxon>
        <taxon>Paenibacillus</taxon>
    </lineage>
</organism>